<dbReference type="GO" id="GO:0046872">
    <property type="term" value="F:metal ion binding"/>
    <property type="evidence" value="ECO:0007669"/>
    <property type="project" value="UniProtKB-KW"/>
</dbReference>
<dbReference type="InterPro" id="IPR029068">
    <property type="entry name" value="Glyas_Bleomycin-R_OHBP_Dase"/>
</dbReference>
<dbReference type="AlphaFoldDB" id="A0A5P9P9A3"/>
<accession>A0A5P9P9A3</accession>
<organism evidence="3 4">
    <name type="scientific">Natronorubrum aibiense</name>
    <dbReference type="NCBI Taxonomy" id="348826"/>
    <lineage>
        <taxon>Archaea</taxon>
        <taxon>Methanobacteriati</taxon>
        <taxon>Methanobacteriota</taxon>
        <taxon>Stenosarchaea group</taxon>
        <taxon>Halobacteria</taxon>
        <taxon>Halobacteriales</taxon>
        <taxon>Natrialbaceae</taxon>
        <taxon>Natronorubrum</taxon>
    </lineage>
</organism>
<sequence length="131" mass="14600">MDVLHTAVWIDDIDATTDFYCDGLGLEHTRDFVGDDGATNYYVRGESETEIQFKYDDTDRDLEPSGIAHVAIAVEDIDDTLETLVDEHGSEIVGEPTEIERSNIRIAFATDPSGYIVELVEDLSDDTDQSH</sequence>
<dbReference type="CDD" id="cd06587">
    <property type="entry name" value="VOC"/>
    <property type="match status" value="1"/>
</dbReference>
<dbReference type="Pfam" id="PF00903">
    <property type="entry name" value="Glyoxalase"/>
    <property type="match status" value="1"/>
</dbReference>
<dbReference type="PROSITE" id="PS51819">
    <property type="entry name" value="VOC"/>
    <property type="match status" value="1"/>
</dbReference>
<dbReference type="GO" id="GO:0005737">
    <property type="term" value="C:cytoplasm"/>
    <property type="evidence" value="ECO:0007669"/>
    <property type="project" value="TreeGrafter"/>
</dbReference>
<dbReference type="KEGG" id="nas:GCU68_19390"/>
<keyword evidence="1" id="KW-0479">Metal-binding</keyword>
<feature type="domain" description="VOC" evidence="2">
    <location>
        <begin position="2"/>
        <end position="122"/>
    </location>
</feature>
<evidence type="ECO:0000313" key="4">
    <source>
        <dbReference type="Proteomes" id="UP000326170"/>
    </source>
</evidence>
<dbReference type="EMBL" id="CP045490">
    <property type="protein sequence ID" value="QFU84688.1"/>
    <property type="molecule type" value="Genomic_DNA"/>
</dbReference>
<dbReference type="RefSeq" id="WP_152944247.1">
    <property type="nucleotide sequence ID" value="NZ_CP045490.1"/>
</dbReference>
<dbReference type="PANTHER" id="PTHR46036">
    <property type="entry name" value="LACTOYLGLUTATHIONE LYASE"/>
    <property type="match status" value="1"/>
</dbReference>
<keyword evidence="3" id="KW-0614">Plasmid</keyword>
<dbReference type="OrthoDB" id="358887at2157"/>
<dbReference type="InterPro" id="IPR037523">
    <property type="entry name" value="VOC_core"/>
</dbReference>
<dbReference type="SUPFAM" id="SSF54593">
    <property type="entry name" value="Glyoxalase/Bleomycin resistance protein/Dihydroxybiphenyl dioxygenase"/>
    <property type="match status" value="1"/>
</dbReference>
<dbReference type="Proteomes" id="UP000326170">
    <property type="component" value="Plasmid unnamed2"/>
</dbReference>
<dbReference type="GO" id="GO:0004462">
    <property type="term" value="F:lactoylglutathione lyase activity"/>
    <property type="evidence" value="ECO:0007669"/>
    <property type="project" value="InterPro"/>
</dbReference>
<dbReference type="Gene3D" id="3.10.180.10">
    <property type="entry name" value="2,3-Dihydroxybiphenyl 1,2-Dioxygenase, domain 1"/>
    <property type="match status" value="1"/>
</dbReference>
<proteinExistence type="predicted"/>
<evidence type="ECO:0000256" key="1">
    <source>
        <dbReference type="ARBA" id="ARBA00022723"/>
    </source>
</evidence>
<keyword evidence="4" id="KW-1185">Reference proteome</keyword>
<evidence type="ECO:0000259" key="2">
    <source>
        <dbReference type="PROSITE" id="PS51819"/>
    </source>
</evidence>
<evidence type="ECO:0000313" key="3">
    <source>
        <dbReference type="EMBL" id="QFU84688.1"/>
    </source>
</evidence>
<gene>
    <name evidence="3" type="ORF">GCU68_19390</name>
</gene>
<dbReference type="InterPro" id="IPR004360">
    <property type="entry name" value="Glyas_Fos-R_dOase_dom"/>
</dbReference>
<dbReference type="PANTHER" id="PTHR46036:SF5">
    <property type="entry name" value="LACTOYLGLUTATHIONE LYASE"/>
    <property type="match status" value="1"/>
</dbReference>
<dbReference type="InterPro" id="IPR018146">
    <property type="entry name" value="Glyoxalase_1_CS"/>
</dbReference>
<dbReference type="GeneID" id="42303224"/>
<dbReference type="PROSITE" id="PS00934">
    <property type="entry name" value="GLYOXALASE_I_1"/>
    <property type="match status" value="1"/>
</dbReference>
<geneLocation type="plasmid" evidence="3 4">
    <name>unnamed2</name>
</geneLocation>
<keyword evidence="3" id="KW-0456">Lyase</keyword>
<dbReference type="GO" id="GO:0019243">
    <property type="term" value="P:methylglyoxal catabolic process to D-lactate via S-lactoyl-glutathione"/>
    <property type="evidence" value="ECO:0007669"/>
    <property type="project" value="TreeGrafter"/>
</dbReference>
<protein>
    <submittedName>
        <fullName evidence="3">Lactoylglutathione lyase</fullName>
    </submittedName>
</protein>
<name>A0A5P9P9A3_9EURY</name>
<reference evidence="3 4" key="1">
    <citation type="journal article" date="2007" name="Int. J. Syst. Evol. Microbiol.">
        <title>Natronorubrum sulfidifaciens sp. nov., an extremely haloalkaliphilic archaeon isolated from Aiding salt lake in Xin-Jiang, China.</title>
        <authorList>
            <person name="Cui H.L."/>
            <person name="Tohty D."/>
            <person name="Liu H.C."/>
            <person name="Liu S.J."/>
            <person name="Oren A."/>
            <person name="Zhou P.J."/>
        </authorList>
    </citation>
    <scope>NUCLEOTIDE SEQUENCE [LARGE SCALE GENOMIC DNA]</scope>
    <source>
        <strain evidence="3 4">7-3</strain>
        <plasmid evidence="3">unnamed2</plasmid>
    </source>
</reference>